<evidence type="ECO:0000313" key="2">
    <source>
        <dbReference type="Proteomes" id="UP000038487"/>
    </source>
</evidence>
<dbReference type="Proteomes" id="UP000038487">
    <property type="component" value="Unassembled WGS sequence"/>
</dbReference>
<name>A0AB33TFG1_9MYCO</name>
<dbReference type="AlphaFoldDB" id="A0AB33TFG1"/>
<reference evidence="1 2" key="1">
    <citation type="submission" date="2015-03" db="EMBL/GenBank/DDBJ databases">
        <authorList>
            <consortium name="Pathogen Informatics"/>
            <person name="Murphy D."/>
        </authorList>
    </citation>
    <scope>NUCLEOTIDE SEQUENCE [LARGE SCALE GENOMIC DNA]</scope>
    <source>
        <strain evidence="1 2">PAP036</strain>
    </source>
</reference>
<dbReference type="EMBL" id="CSUW01000025">
    <property type="protein sequence ID" value="CPT71703.1"/>
    <property type="molecule type" value="Genomic_DNA"/>
</dbReference>
<gene>
    <name evidence="1" type="ORF">ERS075527_05509</name>
</gene>
<comment type="caution">
    <text evidence="1">The sequence shown here is derived from an EMBL/GenBank/DDBJ whole genome shotgun (WGS) entry which is preliminary data.</text>
</comment>
<accession>A0AB33TFG1</accession>
<organism evidence="1 2">
    <name type="scientific">Mycobacteroides abscessus</name>
    <dbReference type="NCBI Taxonomy" id="36809"/>
    <lineage>
        <taxon>Bacteria</taxon>
        <taxon>Bacillati</taxon>
        <taxon>Actinomycetota</taxon>
        <taxon>Actinomycetes</taxon>
        <taxon>Mycobacteriales</taxon>
        <taxon>Mycobacteriaceae</taxon>
        <taxon>Mycobacteroides</taxon>
    </lineage>
</organism>
<evidence type="ECO:0000313" key="1">
    <source>
        <dbReference type="EMBL" id="CPT71703.1"/>
    </source>
</evidence>
<protein>
    <submittedName>
        <fullName evidence="1">Uncharacterized protein</fullName>
    </submittedName>
</protein>
<proteinExistence type="predicted"/>
<sequence>MSLRRRNRYVLNTFRMARPHKGPRKQIKSEIIDPEVKATLLSFASYYGLDLSPYVADLMAIHVGMPELAVHLKPQMFEMQPPVTPDEPDNTILAPRVAEAVYKKIVLRADACGLRLGPYIAAVCTSYVRGTALPQPREVLPLGA</sequence>